<evidence type="ECO:0000313" key="2">
    <source>
        <dbReference type="Proteomes" id="UP001163603"/>
    </source>
</evidence>
<sequence length="99" mass="11465">MCVLLETRVSQLNVGSIFDKVFRGWWQRVSNVEHGSRGCRIAISWDPNAFSVVVQELTEQVVHYHVQSISREIATNCSFVYVANDYITWEGPLERLKYT</sequence>
<gene>
    <name evidence="1" type="ORF">Pint_18373</name>
</gene>
<evidence type="ECO:0000313" key="1">
    <source>
        <dbReference type="EMBL" id="KAJ0042051.1"/>
    </source>
</evidence>
<organism evidence="1 2">
    <name type="scientific">Pistacia integerrima</name>
    <dbReference type="NCBI Taxonomy" id="434235"/>
    <lineage>
        <taxon>Eukaryota</taxon>
        <taxon>Viridiplantae</taxon>
        <taxon>Streptophyta</taxon>
        <taxon>Embryophyta</taxon>
        <taxon>Tracheophyta</taxon>
        <taxon>Spermatophyta</taxon>
        <taxon>Magnoliopsida</taxon>
        <taxon>eudicotyledons</taxon>
        <taxon>Gunneridae</taxon>
        <taxon>Pentapetalae</taxon>
        <taxon>rosids</taxon>
        <taxon>malvids</taxon>
        <taxon>Sapindales</taxon>
        <taxon>Anacardiaceae</taxon>
        <taxon>Pistacia</taxon>
    </lineage>
</organism>
<proteinExistence type="predicted"/>
<reference evidence="2" key="1">
    <citation type="journal article" date="2023" name="G3 (Bethesda)">
        <title>Genome assembly and association tests identify interacting loci associated with vigor, precocity, and sex in interspecific pistachio rootstocks.</title>
        <authorList>
            <person name="Palmer W."/>
            <person name="Jacygrad E."/>
            <person name="Sagayaradj S."/>
            <person name="Cavanaugh K."/>
            <person name="Han R."/>
            <person name="Bertier L."/>
            <person name="Beede B."/>
            <person name="Kafkas S."/>
            <person name="Golino D."/>
            <person name="Preece J."/>
            <person name="Michelmore R."/>
        </authorList>
    </citation>
    <scope>NUCLEOTIDE SEQUENCE [LARGE SCALE GENOMIC DNA]</scope>
</reference>
<accession>A0ACC0YUG3</accession>
<comment type="caution">
    <text evidence="1">The sequence shown here is derived from an EMBL/GenBank/DDBJ whole genome shotgun (WGS) entry which is preliminary data.</text>
</comment>
<name>A0ACC0YUG3_9ROSI</name>
<protein>
    <submittedName>
        <fullName evidence="1">Uncharacterized protein</fullName>
    </submittedName>
</protein>
<dbReference type="Proteomes" id="UP001163603">
    <property type="component" value="Chromosome 4"/>
</dbReference>
<dbReference type="EMBL" id="CM047739">
    <property type="protein sequence ID" value="KAJ0042051.1"/>
    <property type="molecule type" value="Genomic_DNA"/>
</dbReference>
<keyword evidence="2" id="KW-1185">Reference proteome</keyword>